<keyword evidence="2" id="KW-1185">Reference proteome</keyword>
<organism evidence="1 2">
    <name type="scientific">Araneus ventricosus</name>
    <name type="common">Orbweaver spider</name>
    <name type="synonym">Epeira ventricosa</name>
    <dbReference type="NCBI Taxonomy" id="182803"/>
    <lineage>
        <taxon>Eukaryota</taxon>
        <taxon>Metazoa</taxon>
        <taxon>Ecdysozoa</taxon>
        <taxon>Arthropoda</taxon>
        <taxon>Chelicerata</taxon>
        <taxon>Arachnida</taxon>
        <taxon>Araneae</taxon>
        <taxon>Araneomorphae</taxon>
        <taxon>Entelegynae</taxon>
        <taxon>Araneoidea</taxon>
        <taxon>Araneidae</taxon>
        <taxon>Araneus</taxon>
    </lineage>
</organism>
<sequence length="94" mass="10528">MHNLKRCQSVRRAFEAGQAEARGSLSSRCTSQGVHRSTKQHADEQLDPVCVVYVSDVGVGSIGRHIRQILHRWIFSLGYLQRLGGLSETYDSTK</sequence>
<evidence type="ECO:0000313" key="1">
    <source>
        <dbReference type="EMBL" id="GBL97607.1"/>
    </source>
</evidence>
<proteinExistence type="predicted"/>
<accession>A0A4Y2C1G6</accession>
<evidence type="ECO:0000313" key="2">
    <source>
        <dbReference type="Proteomes" id="UP000499080"/>
    </source>
</evidence>
<dbReference type="EMBL" id="BGPR01084984">
    <property type="protein sequence ID" value="GBL97607.1"/>
    <property type="molecule type" value="Genomic_DNA"/>
</dbReference>
<dbReference type="Proteomes" id="UP000499080">
    <property type="component" value="Unassembled WGS sequence"/>
</dbReference>
<reference evidence="1 2" key="1">
    <citation type="journal article" date="2019" name="Sci. Rep.">
        <title>Orb-weaving spider Araneus ventricosus genome elucidates the spidroin gene catalogue.</title>
        <authorList>
            <person name="Kono N."/>
            <person name="Nakamura H."/>
            <person name="Ohtoshi R."/>
            <person name="Moran D.A.P."/>
            <person name="Shinohara A."/>
            <person name="Yoshida Y."/>
            <person name="Fujiwara M."/>
            <person name="Mori M."/>
            <person name="Tomita M."/>
            <person name="Arakawa K."/>
        </authorList>
    </citation>
    <scope>NUCLEOTIDE SEQUENCE [LARGE SCALE GENOMIC DNA]</scope>
</reference>
<dbReference type="AlphaFoldDB" id="A0A4Y2C1G6"/>
<comment type="caution">
    <text evidence="1">The sequence shown here is derived from an EMBL/GenBank/DDBJ whole genome shotgun (WGS) entry which is preliminary data.</text>
</comment>
<gene>
    <name evidence="1" type="ORF">AVEN_110544_1</name>
</gene>
<protein>
    <submittedName>
        <fullName evidence="1">Uncharacterized protein</fullName>
    </submittedName>
</protein>
<name>A0A4Y2C1G6_ARAVE</name>